<comment type="similarity">
    <text evidence="1 2">Belongs to the complex I subunit 6 family.</text>
</comment>
<keyword evidence="2" id="KW-1133">Transmembrane helix</keyword>
<dbReference type="Gene3D" id="1.20.120.1200">
    <property type="entry name" value="NADH-ubiquinone/plastoquinone oxidoreductase chain 6, subunit NuoJ"/>
    <property type="match status" value="1"/>
</dbReference>
<feature type="transmembrane region" description="Helical" evidence="2">
    <location>
        <begin position="157"/>
        <end position="178"/>
    </location>
</feature>
<dbReference type="GO" id="GO:0005886">
    <property type="term" value="C:plasma membrane"/>
    <property type="evidence" value="ECO:0007669"/>
    <property type="project" value="UniProtKB-SubCell"/>
</dbReference>
<dbReference type="Pfam" id="PF00499">
    <property type="entry name" value="Oxidored_q3"/>
    <property type="match status" value="1"/>
</dbReference>
<dbReference type="EC" id="7.1.1.-" evidence="2"/>
<comment type="function">
    <text evidence="2">NDH-1 shuttles electrons from NADH, via FMN and iron-sulfur (Fe-S) centers, to quinones in the respiratory chain. Couples the redox reaction to proton translocation (for every two electrons transferred, four hydrogen ions are translocated across the cytoplasmic membrane), and thus conserves the redox energy in a proton gradient.</text>
</comment>
<feature type="transmembrane region" description="Helical" evidence="2">
    <location>
        <begin position="12"/>
        <end position="32"/>
    </location>
</feature>
<protein>
    <recommendedName>
        <fullName evidence="2">NADH-quinone oxidoreductase subunit J</fullName>
        <ecNumber evidence="2">7.1.1.-</ecNumber>
    </recommendedName>
</protein>
<evidence type="ECO:0000256" key="3">
    <source>
        <dbReference type="SAM" id="MobiDB-lite"/>
    </source>
</evidence>
<sequence>MNSTRRTGETIMIAAIAFYVFSAILIVSGAMVVSARNPVHAVLFLILAFFNAAGLFLLTGAEFLAMILVIVYVGAVAVLFLFVVMMLNINFAEVRDGWQRYAPVGAAIGGVLLVELAMVLGGWQVAPGASALRFSPRPDHVQNTVALGQIVYTHYVMLFQMAGLILLVAMIGAIVLTLRDRKTSRHQNIAEQVNRRIEDTLKLVNTPVGQGIHPEDFLRPLPPASSKPVPSHGQIGHDDHGAGTHLPQNAHHAAEDRV</sequence>
<comment type="subcellular location">
    <subcellularLocation>
        <location evidence="2">Cell membrane</location>
        <topology evidence="2">Multi-pass membrane protein</topology>
    </subcellularLocation>
</comment>
<feature type="transmembrane region" description="Helical" evidence="2">
    <location>
        <begin position="101"/>
        <end position="126"/>
    </location>
</feature>
<evidence type="ECO:0000256" key="1">
    <source>
        <dbReference type="ARBA" id="ARBA00005698"/>
    </source>
</evidence>
<keyword evidence="2" id="KW-0812">Transmembrane</keyword>
<evidence type="ECO:0000256" key="2">
    <source>
        <dbReference type="RuleBase" id="RU004429"/>
    </source>
</evidence>
<keyword evidence="2" id="KW-0520">NAD</keyword>
<dbReference type="GO" id="GO:0008137">
    <property type="term" value="F:NADH dehydrogenase (ubiquinone) activity"/>
    <property type="evidence" value="ECO:0007669"/>
    <property type="project" value="UniProtKB-UniRule"/>
</dbReference>
<keyword evidence="2" id="KW-1003">Cell membrane</keyword>
<evidence type="ECO:0000313" key="5">
    <source>
        <dbReference type="Proteomes" id="UP000182373"/>
    </source>
</evidence>
<dbReference type="AlphaFoldDB" id="A0AAC9KE80"/>
<dbReference type="InterPro" id="IPR001457">
    <property type="entry name" value="NADH_UbQ/plastoQ_OxRdtase_su6"/>
</dbReference>
<dbReference type="EMBL" id="CP018191">
    <property type="protein sequence ID" value="APH54593.1"/>
    <property type="molecule type" value="Genomic_DNA"/>
</dbReference>
<organism evidence="4 5">
    <name type="scientific">Granulibacter bethesdensis</name>
    <dbReference type="NCBI Taxonomy" id="364410"/>
    <lineage>
        <taxon>Bacteria</taxon>
        <taxon>Pseudomonadati</taxon>
        <taxon>Pseudomonadota</taxon>
        <taxon>Alphaproteobacteria</taxon>
        <taxon>Acetobacterales</taxon>
        <taxon>Acetobacteraceae</taxon>
        <taxon>Granulibacter</taxon>
    </lineage>
</organism>
<name>A0AAC9KE80_9PROT</name>
<keyword evidence="2" id="KW-0874">Quinone</keyword>
<keyword evidence="4" id="KW-0560">Oxidoreductase</keyword>
<accession>A0AAC9KE80</accession>
<gene>
    <name evidence="4" type="ORF">GbCGDNIH9_1293</name>
</gene>
<comment type="catalytic activity">
    <reaction evidence="2">
        <text>a quinone + NADH + 5 H(+)(in) = a quinol + NAD(+) + 4 H(+)(out)</text>
        <dbReference type="Rhea" id="RHEA:57888"/>
        <dbReference type="ChEBI" id="CHEBI:15378"/>
        <dbReference type="ChEBI" id="CHEBI:24646"/>
        <dbReference type="ChEBI" id="CHEBI:57540"/>
        <dbReference type="ChEBI" id="CHEBI:57945"/>
        <dbReference type="ChEBI" id="CHEBI:132124"/>
    </reaction>
</comment>
<proteinExistence type="inferred from homology"/>
<reference evidence="5" key="1">
    <citation type="submission" date="2016-11" db="EMBL/GenBank/DDBJ databases">
        <title>Comparative genomic and phenotypic analysis of Granulibacter bethesdensis clinical isolates from patients with chronic granulomatous disease.</title>
        <authorList>
            <person name="Zarember K.A."/>
            <person name="Porcella S.F."/>
            <person name="Chu J."/>
            <person name="Ding L."/>
            <person name="Dahlstrom E."/>
            <person name="Barbian K."/>
            <person name="Martens C."/>
            <person name="Sykora L."/>
            <person name="Kramer S."/>
            <person name="Pettinato A.M."/>
            <person name="Hong H."/>
            <person name="Wald G."/>
            <person name="Berg L.J."/>
            <person name="Rogge L.S."/>
            <person name="Greenberg D.E."/>
            <person name="Falcone E.L."/>
            <person name="Neves J.F."/>
            <person name="Simoes M.J."/>
            <person name="Casal M."/>
            <person name="Rodriguez-Lopez F.C."/>
            <person name="Zelazny A."/>
            <person name="Gallin J.I."/>
            <person name="Holland S.M."/>
        </authorList>
    </citation>
    <scope>NUCLEOTIDE SEQUENCE [LARGE SCALE GENOMIC DNA]</scope>
    <source>
        <strain evidence="5">NIH9.1</strain>
    </source>
</reference>
<dbReference type="PANTHER" id="PTHR33269">
    <property type="entry name" value="NADH-UBIQUINONE OXIDOREDUCTASE CHAIN 6"/>
    <property type="match status" value="1"/>
</dbReference>
<dbReference type="GO" id="GO:0016491">
    <property type="term" value="F:oxidoreductase activity"/>
    <property type="evidence" value="ECO:0007669"/>
    <property type="project" value="UniProtKB-KW"/>
</dbReference>
<feature type="transmembrane region" description="Helical" evidence="2">
    <location>
        <begin position="39"/>
        <end position="58"/>
    </location>
</feature>
<dbReference type="GO" id="GO:0048038">
    <property type="term" value="F:quinone binding"/>
    <property type="evidence" value="ECO:0007669"/>
    <property type="project" value="UniProtKB-UniRule"/>
</dbReference>
<keyword evidence="2" id="KW-0472">Membrane</keyword>
<evidence type="ECO:0000313" key="4">
    <source>
        <dbReference type="EMBL" id="APH54593.1"/>
    </source>
</evidence>
<dbReference type="InterPro" id="IPR042106">
    <property type="entry name" value="Nuo/plastoQ_OxRdtase_6_NuoJ"/>
</dbReference>
<dbReference type="PANTHER" id="PTHR33269:SF17">
    <property type="entry name" value="NADH-UBIQUINONE OXIDOREDUCTASE CHAIN 6"/>
    <property type="match status" value="1"/>
</dbReference>
<feature type="region of interest" description="Disordered" evidence="3">
    <location>
        <begin position="218"/>
        <end position="258"/>
    </location>
</feature>
<dbReference type="NCBIfam" id="NF005164">
    <property type="entry name" value="PRK06638.1-4"/>
    <property type="match status" value="1"/>
</dbReference>
<feature type="transmembrane region" description="Helical" evidence="2">
    <location>
        <begin position="64"/>
        <end position="89"/>
    </location>
</feature>
<dbReference type="Proteomes" id="UP000182373">
    <property type="component" value="Chromosome"/>
</dbReference>